<evidence type="ECO:0000256" key="8">
    <source>
        <dbReference type="ARBA" id="ARBA00023049"/>
    </source>
</evidence>
<proteinExistence type="inferred from homology"/>
<evidence type="ECO:0000256" key="2">
    <source>
        <dbReference type="ARBA" id="ARBA00009692"/>
    </source>
</evidence>
<keyword evidence="7 11" id="KW-0862">Zinc</keyword>
<comment type="catalytic activity">
    <reaction evidence="1">
        <text>Release of the N-terminal residue from a tripeptide.</text>
        <dbReference type="EC" id="3.4.11.4"/>
    </reaction>
</comment>
<dbReference type="InterPro" id="IPR010161">
    <property type="entry name" value="Peptidase_M20B"/>
</dbReference>
<comment type="caution">
    <text evidence="13">The sequence shown here is derived from an EMBL/GenBank/DDBJ whole genome shotgun (WGS) entry which is preliminary data.</text>
</comment>
<evidence type="ECO:0000256" key="9">
    <source>
        <dbReference type="NCBIfam" id="TIGR01882"/>
    </source>
</evidence>
<dbReference type="PROSITE" id="PS00758">
    <property type="entry name" value="ARGE_DAPE_CPG2_1"/>
    <property type="match status" value="1"/>
</dbReference>
<dbReference type="InterPro" id="IPR011650">
    <property type="entry name" value="Peptidase_M20_dimer"/>
</dbReference>
<keyword evidence="14" id="KW-1185">Reference proteome</keyword>
<evidence type="ECO:0000256" key="5">
    <source>
        <dbReference type="ARBA" id="ARBA00022723"/>
    </source>
</evidence>
<dbReference type="GO" id="GO:0008237">
    <property type="term" value="F:metallopeptidase activity"/>
    <property type="evidence" value="ECO:0007669"/>
    <property type="project" value="UniProtKB-KW"/>
</dbReference>
<feature type="binding site" evidence="11">
    <location>
        <position position="138"/>
    </location>
    <ligand>
        <name>Zn(2+)</name>
        <dbReference type="ChEBI" id="CHEBI:29105"/>
        <label>1</label>
    </ligand>
</feature>
<feature type="active site" description="Proton acceptor" evidence="10">
    <location>
        <position position="172"/>
    </location>
</feature>
<comment type="cofactor">
    <cofactor evidence="11">
        <name>Zn(2+)</name>
        <dbReference type="ChEBI" id="CHEBI:29105"/>
    </cofactor>
    <text evidence="11">Binds 2 Zn(2+) ions per subunit.</text>
</comment>
<keyword evidence="8" id="KW-0482">Metalloprotease</keyword>
<dbReference type="SUPFAM" id="SSF53187">
    <property type="entry name" value="Zn-dependent exopeptidases"/>
    <property type="match status" value="1"/>
</dbReference>
<keyword evidence="3 13" id="KW-0031">Aminopeptidase</keyword>
<name>A0A415DUX1_9FIRM</name>
<dbReference type="PANTHER" id="PTHR42994">
    <property type="entry name" value="PEPTIDASE T"/>
    <property type="match status" value="1"/>
</dbReference>
<dbReference type="InterPro" id="IPR036264">
    <property type="entry name" value="Bact_exopeptidase_dim_dom"/>
</dbReference>
<evidence type="ECO:0000256" key="10">
    <source>
        <dbReference type="PIRSR" id="PIRSR037215-1"/>
    </source>
</evidence>
<dbReference type="GO" id="GO:0045148">
    <property type="term" value="F:tripeptide aminopeptidase activity"/>
    <property type="evidence" value="ECO:0007669"/>
    <property type="project" value="UniProtKB-UniRule"/>
</dbReference>
<keyword evidence="4" id="KW-0645">Protease</keyword>
<evidence type="ECO:0000256" key="11">
    <source>
        <dbReference type="PIRSR" id="PIRSR037215-2"/>
    </source>
</evidence>
<feature type="active site" evidence="10">
    <location>
        <position position="79"/>
    </location>
</feature>
<dbReference type="InterPro" id="IPR001261">
    <property type="entry name" value="ArgE/DapE_CS"/>
</dbReference>
<evidence type="ECO:0000256" key="1">
    <source>
        <dbReference type="ARBA" id="ARBA00000870"/>
    </source>
</evidence>
<feature type="domain" description="Peptidase M20 dimerisation" evidence="12">
    <location>
        <begin position="205"/>
        <end position="306"/>
    </location>
</feature>
<keyword evidence="5 11" id="KW-0479">Metal-binding</keyword>
<dbReference type="PIRSF" id="PIRSF037215">
    <property type="entry name" value="Peptidase_M20B"/>
    <property type="match status" value="1"/>
</dbReference>
<feature type="binding site" evidence="11">
    <location>
        <position position="377"/>
    </location>
    <ligand>
        <name>Zn(2+)</name>
        <dbReference type="ChEBI" id="CHEBI:29105"/>
        <label>2</label>
    </ligand>
</feature>
<organism evidence="13 14">
    <name type="scientific">Emergencia timonensis</name>
    <dbReference type="NCBI Taxonomy" id="1776384"/>
    <lineage>
        <taxon>Bacteria</taxon>
        <taxon>Bacillati</taxon>
        <taxon>Bacillota</taxon>
        <taxon>Clostridia</taxon>
        <taxon>Peptostreptococcales</taxon>
        <taxon>Anaerovoracaceae</taxon>
        <taxon>Emergencia</taxon>
    </lineage>
</organism>
<dbReference type="GO" id="GO:0006508">
    <property type="term" value="P:proteolysis"/>
    <property type="evidence" value="ECO:0007669"/>
    <property type="project" value="UniProtKB-UniRule"/>
</dbReference>
<evidence type="ECO:0000259" key="12">
    <source>
        <dbReference type="Pfam" id="PF07687"/>
    </source>
</evidence>
<comment type="similarity">
    <text evidence="2">Belongs to the peptidase M20B family.</text>
</comment>
<evidence type="ECO:0000256" key="3">
    <source>
        <dbReference type="ARBA" id="ARBA00022438"/>
    </source>
</evidence>
<feature type="binding site" evidence="11">
    <location>
        <position position="138"/>
    </location>
    <ligand>
        <name>Zn(2+)</name>
        <dbReference type="ChEBI" id="CHEBI:29105"/>
        <label>2</label>
    </ligand>
</feature>
<sequence length="407" mass="44928">MRPYERFLNYVMFDTMSLEGQTTVPSTPGQRTLAEALVSELRGFGIEDVRLDDKGYIYGSVPSNIEKEVPVIGFIAHVDTSDAHPSPSKAPRIIENYDGSQIELAPGVLLDSANDSNLQNAIGCDIIVTDGTTLLGGDDKAGVAEIITALEYMAEHQDFKHGKIAFSFTPDEEIGTSQDNFDVPAFGADFAYTVDGADFGDIEYENFYGASLTVDIKGVSTHPGEAKDKMKNASLIAMEFDALLPPWERPEHTQDYEGFYHLMHISGDCGHCQMNYIIREHDYEKYQQRKTMALQGAEILNQRYGEGTVSAEVKDGYRNMAEMVRPHMHLIDFAKEAIAQCGVTPRVPAIRGGTDGSELSYKGVPCPNLGTGSFNHHSLTEVANIDHMDQCTEVILKIISRYAEFEA</sequence>
<reference evidence="13 14" key="1">
    <citation type="submission" date="2018-08" db="EMBL/GenBank/DDBJ databases">
        <title>A genome reference for cultivated species of the human gut microbiota.</title>
        <authorList>
            <person name="Zou Y."/>
            <person name="Xue W."/>
            <person name="Luo G."/>
        </authorList>
    </citation>
    <scope>NUCLEOTIDE SEQUENCE [LARGE SCALE GENOMIC DNA]</scope>
    <source>
        <strain evidence="13 14">AM07-24</strain>
    </source>
</reference>
<dbReference type="Gene3D" id="3.30.70.360">
    <property type="match status" value="1"/>
</dbReference>
<dbReference type="NCBIfam" id="NF009920">
    <property type="entry name" value="PRK13381.1"/>
    <property type="match status" value="1"/>
</dbReference>
<evidence type="ECO:0000256" key="7">
    <source>
        <dbReference type="ARBA" id="ARBA00022833"/>
    </source>
</evidence>
<evidence type="ECO:0000313" key="14">
    <source>
        <dbReference type="Proteomes" id="UP000284841"/>
    </source>
</evidence>
<dbReference type="EC" id="3.4.11.4" evidence="9"/>
<dbReference type="GO" id="GO:0008270">
    <property type="term" value="F:zinc ion binding"/>
    <property type="evidence" value="ECO:0007669"/>
    <property type="project" value="InterPro"/>
</dbReference>
<gene>
    <name evidence="13" type="primary">pepT</name>
    <name evidence="13" type="ORF">DW099_18625</name>
</gene>
<dbReference type="RefSeq" id="WP_067535162.1">
    <property type="nucleotide sequence ID" value="NZ_AP025567.1"/>
</dbReference>
<dbReference type="EMBL" id="QRMS01000008">
    <property type="protein sequence ID" value="RHJ83736.1"/>
    <property type="molecule type" value="Genomic_DNA"/>
</dbReference>
<dbReference type="InterPro" id="IPR002933">
    <property type="entry name" value="Peptidase_M20"/>
</dbReference>
<evidence type="ECO:0000313" key="13">
    <source>
        <dbReference type="EMBL" id="RHJ83736.1"/>
    </source>
</evidence>
<dbReference type="AlphaFoldDB" id="A0A415DUX1"/>
<dbReference type="Proteomes" id="UP000284841">
    <property type="component" value="Unassembled WGS sequence"/>
</dbReference>
<keyword evidence="6 13" id="KW-0378">Hydrolase</keyword>
<dbReference type="GO" id="GO:0006518">
    <property type="term" value="P:peptide metabolic process"/>
    <property type="evidence" value="ECO:0007669"/>
    <property type="project" value="InterPro"/>
</dbReference>
<feature type="binding site" evidence="11">
    <location>
        <position position="77"/>
    </location>
    <ligand>
        <name>Zn(2+)</name>
        <dbReference type="ChEBI" id="CHEBI:29105"/>
        <label>1</label>
    </ligand>
</feature>
<accession>A0A415DUX1</accession>
<dbReference type="SUPFAM" id="SSF55031">
    <property type="entry name" value="Bacterial exopeptidase dimerisation domain"/>
    <property type="match status" value="1"/>
</dbReference>
<evidence type="ECO:0000256" key="6">
    <source>
        <dbReference type="ARBA" id="ARBA00022801"/>
    </source>
</evidence>
<protein>
    <recommendedName>
        <fullName evidence="9">Peptidase T</fullName>
        <ecNumber evidence="9">3.4.11.4</ecNumber>
    </recommendedName>
</protein>
<dbReference type="GeneID" id="83003601"/>
<dbReference type="STRING" id="1776384.GCA_900086585_01218"/>
<dbReference type="Pfam" id="PF07687">
    <property type="entry name" value="M20_dimer"/>
    <property type="match status" value="1"/>
</dbReference>
<feature type="binding site" evidence="11">
    <location>
        <position position="173"/>
    </location>
    <ligand>
        <name>Zn(2+)</name>
        <dbReference type="ChEBI" id="CHEBI:29105"/>
        <label>2</label>
    </ligand>
</feature>
<dbReference type="Gene3D" id="3.40.630.10">
    <property type="entry name" value="Zn peptidases"/>
    <property type="match status" value="1"/>
</dbReference>
<dbReference type="PANTHER" id="PTHR42994:SF1">
    <property type="entry name" value="PEPTIDASE T"/>
    <property type="match status" value="1"/>
</dbReference>
<evidence type="ECO:0000256" key="4">
    <source>
        <dbReference type="ARBA" id="ARBA00022670"/>
    </source>
</evidence>
<feature type="binding site" evidence="11">
    <location>
        <position position="195"/>
    </location>
    <ligand>
        <name>Zn(2+)</name>
        <dbReference type="ChEBI" id="CHEBI:29105"/>
        <label>1</label>
    </ligand>
</feature>
<dbReference type="NCBIfam" id="TIGR01882">
    <property type="entry name" value="peptidase-T"/>
    <property type="match status" value="1"/>
</dbReference>
<dbReference type="OrthoDB" id="9804934at2"/>
<dbReference type="NCBIfam" id="NF003976">
    <property type="entry name" value="PRK05469.1"/>
    <property type="match status" value="1"/>
</dbReference>
<dbReference type="Pfam" id="PF01546">
    <property type="entry name" value="Peptidase_M20"/>
    <property type="match status" value="1"/>
</dbReference>